<evidence type="ECO:0008006" key="4">
    <source>
        <dbReference type="Google" id="ProtNLM"/>
    </source>
</evidence>
<dbReference type="Proteomes" id="UP000322699">
    <property type="component" value="Unassembled WGS sequence"/>
</dbReference>
<keyword evidence="1" id="KW-0732">Signal</keyword>
<dbReference type="AlphaFoldDB" id="A0A5B1CL97"/>
<dbReference type="OrthoDB" id="290139at2"/>
<keyword evidence="3" id="KW-1185">Reference proteome</keyword>
<dbReference type="EMBL" id="VRLW01000001">
    <property type="protein sequence ID" value="KAA1260153.1"/>
    <property type="molecule type" value="Genomic_DNA"/>
</dbReference>
<feature type="signal peptide" evidence="1">
    <location>
        <begin position="1"/>
        <end position="25"/>
    </location>
</feature>
<sequence precursor="true">MLRIFNRTLLCVFLFGSLLTQSVSAAIFTPGEAVPGTTGQVFTWGTEAGNSTFAQWNDFTGFAGATTPGGILPGTVVGASESFDDNTTPSNIRFDSFSTITSGGNAYGFNFAPGLPEFQPDFITDVTANVRSGTSGGNNTRIVAQWTTQGAELDYSSFLLKTSADPAGVSPYLSIETERMTLGGFGGELVSRLAIWDLTESQASYELDFNAASNHVSLDRVRFDTFTQSTPFVAVTAIPEPASFSIMATLTGIAFCRRRRTATKTS</sequence>
<feature type="chain" id="PRO_5023014879" description="PEP-CTERM protein-sorting domain-containing protein" evidence="1">
    <location>
        <begin position="26"/>
        <end position="266"/>
    </location>
</feature>
<gene>
    <name evidence="2" type="ORF">LF1_26920</name>
</gene>
<name>A0A5B1CL97_9BACT</name>
<evidence type="ECO:0000256" key="1">
    <source>
        <dbReference type="SAM" id="SignalP"/>
    </source>
</evidence>
<organism evidence="2 3">
    <name type="scientific">Rubripirellula obstinata</name>
    <dbReference type="NCBI Taxonomy" id="406547"/>
    <lineage>
        <taxon>Bacteria</taxon>
        <taxon>Pseudomonadati</taxon>
        <taxon>Planctomycetota</taxon>
        <taxon>Planctomycetia</taxon>
        <taxon>Pirellulales</taxon>
        <taxon>Pirellulaceae</taxon>
        <taxon>Rubripirellula</taxon>
    </lineage>
</organism>
<reference evidence="2 3" key="1">
    <citation type="submission" date="2019-08" db="EMBL/GenBank/DDBJ databases">
        <title>Deep-cultivation of Planctomycetes and their phenomic and genomic characterization uncovers novel biology.</title>
        <authorList>
            <person name="Wiegand S."/>
            <person name="Jogler M."/>
            <person name="Boedeker C."/>
            <person name="Pinto D."/>
            <person name="Vollmers J."/>
            <person name="Rivas-Marin E."/>
            <person name="Kohn T."/>
            <person name="Peeters S.H."/>
            <person name="Heuer A."/>
            <person name="Rast P."/>
            <person name="Oberbeckmann S."/>
            <person name="Bunk B."/>
            <person name="Jeske O."/>
            <person name="Meyerdierks A."/>
            <person name="Storesund J.E."/>
            <person name="Kallscheuer N."/>
            <person name="Luecker S."/>
            <person name="Lage O.M."/>
            <person name="Pohl T."/>
            <person name="Merkel B.J."/>
            <person name="Hornburger P."/>
            <person name="Mueller R.-W."/>
            <person name="Bruemmer F."/>
            <person name="Labrenz M."/>
            <person name="Spormann A.M."/>
            <person name="Op Den Camp H."/>
            <person name="Overmann J."/>
            <person name="Amann R."/>
            <person name="Jetten M.S.M."/>
            <person name="Mascher T."/>
            <person name="Medema M.H."/>
            <person name="Devos D.P."/>
            <person name="Kaster A.-K."/>
            <person name="Ovreas L."/>
            <person name="Rohde M."/>
            <person name="Galperin M.Y."/>
            <person name="Jogler C."/>
        </authorList>
    </citation>
    <scope>NUCLEOTIDE SEQUENCE [LARGE SCALE GENOMIC DNA]</scope>
    <source>
        <strain evidence="2 3">LF1</strain>
    </source>
</reference>
<accession>A0A5B1CL97</accession>
<dbReference type="RefSeq" id="WP_068262514.1">
    <property type="nucleotide sequence ID" value="NZ_LWSK01000036.1"/>
</dbReference>
<protein>
    <recommendedName>
        <fullName evidence="4">PEP-CTERM protein-sorting domain-containing protein</fullName>
    </recommendedName>
</protein>
<comment type="caution">
    <text evidence="2">The sequence shown here is derived from an EMBL/GenBank/DDBJ whole genome shotgun (WGS) entry which is preliminary data.</text>
</comment>
<evidence type="ECO:0000313" key="3">
    <source>
        <dbReference type="Proteomes" id="UP000322699"/>
    </source>
</evidence>
<proteinExistence type="predicted"/>
<evidence type="ECO:0000313" key="2">
    <source>
        <dbReference type="EMBL" id="KAA1260153.1"/>
    </source>
</evidence>